<organism evidence="1 2">
    <name type="scientific">Ficus carica</name>
    <name type="common">Common fig</name>
    <dbReference type="NCBI Taxonomy" id="3494"/>
    <lineage>
        <taxon>Eukaryota</taxon>
        <taxon>Viridiplantae</taxon>
        <taxon>Streptophyta</taxon>
        <taxon>Embryophyta</taxon>
        <taxon>Tracheophyta</taxon>
        <taxon>Spermatophyta</taxon>
        <taxon>Magnoliopsida</taxon>
        <taxon>eudicotyledons</taxon>
        <taxon>Gunneridae</taxon>
        <taxon>Pentapetalae</taxon>
        <taxon>rosids</taxon>
        <taxon>fabids</taxon>
        <taxon>Rosales</taxon>
        <taxon>Moraceae</taxon>
        <taxon>Ficeae</taxon>
        <taxon>Ficus</taxon>
    </lineage>
</organism>
<protein>
    <submittedName>
        <fullName evidence="1">Uncharacterized protein</fullName>
    </submittedName>
</protein>
<name>A0AA88ASC3_FICCA</name>
<evidence type="ECO:0000313" key="1">
    <source>
        <dbReference type="EMBL" id="GMN46221.1"/>
    </source>
</evidence>
<dbReference type="Proteomes" id="UP001187192">
    <property type="component" value="Unassembled WGS sequence"/>
</dbReference>
<sequence>MPSNLRKLTLQNLGVGVLVIRFVRGISRTPRVRSSNLGVEFVALCSCEVKRYSILVSNILISSDIMFRIIALMFIVPGGTGPSGGDGNSDVKRLVEAVFLQELDIGACCVCIRGSFAAEVYPGMKRGCIRATGLLVVARYEQAACVVLAANWLLKAKYQDRSAMVPPAVRGCLTWLLCEFPVYDGQGPHDGCQTIDARNLRSNFKLG</sequence>
<keyword evidence="2" id="KW-1185">Reference proteome</keyword>
<dbReference type="EMBL" id="BTGU01000022">
    <property type="protein sequence ID" value="GMN46221.1"/>
    <property type="molecule type" value="Genomic_DNA"/>
</dbReference>
<evidence type="ECO:0000313" key="2">
    <source>
        <dbReference type="Proteomes" id="UP001187192"/>
    </source>
</evidence>
<gene>
    <name evidence="1" type="ORF">TIFTF001_015404</name>
</gene>
<comment type="caution">
    <text evidence="1">The sequence shown here is derived from an EMBL/GenBank/DDBJ whole genome shotgun (WGS) entry which is preliminary data.</text>
</comment>
<reference evidence="1" key="1">
    <citation type="submission" date="2023-07" db="EMBL/GenBank/DDBJ databases">
        <title>draft genome sequence of fig (Ficus carica).</title>
        <authorList>
            <person name="Takahashi T."/>
            <person name="Nishimura K."/>
        </authorList>
    </citation>
    <scope>NUCLEOTIDE SEQUENCE</scope>
</reference>
<dbReference type="AlphaFoldDB" id="A0AA88ASC3"/>
<proteinExistence type="predicted"/>
<accession>A0AA88ASC3</accession>